<feature type="region of interest" description="Disordered" evidence="1">
    <location>
        <begin position="104"/>
        <end position="125"/>
    </location>
</feature>
<evidence type="ECO:0000313" key="2">
    <source>
        <dbReference type="EMBL" id="RSH83130.1"/>
    </source>
</evidence>
<comment type="caution">
    <text evidence="2">The sequence shown here is derived from an EMBL/GenBank/DDBJ whole genome shotgun (WGS) entry which is preliminary data.</text>
</comment>
<dbReference type="Proteomes" id="UP000279236">
    <property type="component" value="Unassembled WGS sequence"/>
</dbReference>
<accession>A0A427XWA7</accession>
<evidence type="ECO:0000313" key="3">
    <source>
        <dbReference type="Proteomes" id="UP000279236"/>
    </source>
</evidence>
<gene>
    <name evidence="2" type="ORF">EHS24_006788</name>
</gene>
<feature type="region of interest" description="Disordered" evidence="1">
    <location>
        <begin position="689"/>
        <end position="708"/>
    </location>
</feature>
<evidence type="ECO:0008006" key="4">
    <source>
        <dbReference type="Google" id="ProtNLM"/>
    </source>
</evidence>
<keyword evidence="3" id="KW-1185">Reference proteome</keyword>
<evidence type="ECO:0000256" key="1">
    <source>
        <dbReference type="SAM" id="MobiDB-lite"/>
    </source>
</evidence>
<organism evidence="2 3">
    <name type="scientific">Apiotrichum porosum</name>
    <dbReference type="NCBI Taxonomy" id="105984"/>
    <lineage>
        <taxon>Eukaryota</taxon>
        <taxon>Fungi</taxon>
        <taxon>Dikarya</taxon>
        <taxon>Basidiomycota</taxon>
        <taxon>Agaricomycotina</taxon>
        <taxon>Tremellomycetes</taxon>
        <taxon>Trichosporonales</taxon>
        <taxon>Trichosporonaceae</taxon>
        <taxon>Apiotrichum</taxon>
    </lineage>
</organism>
<dbReference type="RefSeq" id="XP_028477082.1">
    <property type="nucleotide sequence ID" value="XM_028622190.1"/>
</dbReference>
<feature type="compositionally biased region" description="Basic and acidic residues" evidence="1">
    <location>
        <begin position="116"/>
        <end position="125"/>
    </location>
</feature>
<proteinExistence type="predicted"/>
<dbReference type="AlphaFoldDB" id="A0A427XWA7"/>
<dbReference type="EMBL" id="RSCE01000004">
    <property type="protein sequence ID" value="RSH83130.1"/>
    <property type="molecule type" value="Genomic_DNA"/>
</dbReference>
<dbReference type="GeneID" id="39591331"/>
<reference evidence="2 3" key="1">
    <citation type="submission" date="2018-11" db="EMBL/GenBank/DDBJ databases">
        <title>Genome sequence of Apiotrichum porosum DSM 27194.</title>
        <authorList>
            <person name="Aliyu H."/>
            <person name="Gorte O."/>
            <person name="Ochsenreither K."/>
        </authorList>
    </citation>
    <scope>NUCLEOTIDE SEQUENCE [LARGE SCALE GENOMIC DNA]</scope>
    <source>
        <strain evidence="2 3">DSM 27194</strain>
    </source>
</reference>
<name>A0A427XWA7_9TREE</name>
<protein>
    <recommendedName>
        <fullName evidence="4">F-box domain-containing protein</fullName>
    </recommendedName>
</protein>
<sequence length="928" mass="99995">MVAAAASAARLIFTEPAYWAVLRPIIYHCVDDYCSLSQTCRNLRHLVTTDPDVRDRCFNLVYSLPAPPPSLDGPLPPPRGKLPLRAPTIVLKRNPKGNLVRHIQHLPRPSDTPYTEPKRTPQDTERYLREQSLQRFSPSLIRCVHTRGPVAAVRDGYMVTLKTRLGGTQPTGWTVWALPPWFEVQQTVLSSSSGSSKAKASIPVKDVCMPPRPAGASNDQNVWMWDYSIRQDVAAVAIQPDENLVAVAVQPITVRYSKDSDKGKSTSNQPDSYLVGRRHRIYFYQLRPTGLGHSTDEWGVPIKHPNAARPYVDLLEPDSTDQVAYKLKVGPNGLVGLLVAPQEGGVSAGLLAVWNWQQGVCVGLSATRSATNQMLDFDFFTSKHVIVLEAVSSISSTNVPSPGVPPTCYLTVLHVGNTVSRNANITYRREDKSATLVPCPAHNCWTVDDGVADAVGYLVALELPALVDQTEGDGKAPALTGSVSLYPPLSDSYYLGTVSFTISSRGHAGSGTATASDHFMRGALSAAVIPTMVSPSLKKTAITAALSKWHQHVTDGKLDSTAVLSDKMRYSLCGLVGILAEERLDGNDGDRTWDEVLLDDFRLANGPELFTTIVHEADEADLFDLGDASPSSPSLSRPTSFLQALGGEEGVERHAAVFSKCLDPLVCKRAELVVTEFASWKEYAHIETTATTTGSSSPPPPPPPGSATYASRVLYLDPSPTKESAKHLRWDTVGTPVPKSRDGCSTLTLRNYSLGIVGFPPSFNMDAAKWFLGGTGQWDRWHNHAPEAIPAPPVAHDTGAVAGPRHVTCSDQLAAMAMAMTMSSPSSSSSTAATDSRKRVHGPWIGTHPVGSAHWYEEFAREFGLLVKKQPNDAGDAGEPVSAPYTEARLPVFCDVASGGGGGGVDAVWFDGQTVVLAQADTVTLISF</sequence>